<dbReference type="SMART" id="SM00895">
    <property type="entry name" value="FCD"/>
    <property type="match status" value="1"/>
</dbReference>
<protein>
    <submittedName>
        <fullName evidence="5">HTH-type transcriptional regulator LutR</fullName>
    </submittedName>
</protein>
<dbReference type="Gene3D" id="1.10.10.10">
    <property type="entry name" value="Winged helix-like DNA-binding domain superfamily/Winged helix DNA-binding domain"/>
    <property type="match status" value="1"/>
</dbReference>
<dbReference type="InterPro" id="IPR036390">
    <property type="entry name" value="WH_DNA-bd_sf"/>
</dbReference>
<organism evidence="5 6">
    <name type="scientific">Vreelandella titanicae</name>
    <dbReference type="NCBI Taxonomy" id="664683"/>
    <lineage>
        <taxon>Bacteria</taxon>
        <taxon>Pseudomonadati</taxon>
        <taxon>Pseudomonadota</taxon>
        <taxon>Gammaproteobacteria</taxon>
        <taxon>Oceanospirillales</taxon>
        <taxon>Halomonadaceae</taxon>
        <taxon>Vreelandella</taxon>
    </lineage>
</organism>
<evidence type="ECO:0000256" key="1">
    <source>
        <dbReference type="ARBA" id="ARBA00023015"/>
    </source>
</evidence>
<dbReference type="InterPro" id="IPR011711">
    <property type="entry name" value="GntR_C"/>
</dbReference>
<dbReference type="InterPro" id="IPR000524">
    <property type="entry name" value="Tscrpt_reg_HTH_GntR"/>
</dbReference>
<dbReference type="GO" id="GO:0003677">
    <property type="term" value="F:DNA binding"/>
    <property type="evidence" value="ECO:0007669"/>
    <property type="project" value="UniProtKB-KW"/>
</dbReference>
<evidence type="ECO:0000256" key="3">
    <source>
        <dbReference type="ARBA" id="ARBA00023163"/>
    </source>
</evidence>
<dbReference type="SUPFAM" id="SSF48008">
    <property type="entry name" value="GntR ligand-binding domain-like"/>
    <property type="match status" value="1"/>
</dbReference>
<dbReference type="InterPro" id="IPR036388">
    <property type="entry name" value="WH-like_DNA-bd_sf"/>
</dbReference>
<dbReference type="SMART" id="SM00345">
    <property type="entry name" value="HTH_GNTR"/>
    <property type="match status" value="1"/>
</dbReference>
<dbReference type="PRINTS" id="PR00035">
    <property type="entry name" value="HTHGNTR"/>
</dbReference>
<keyword evidence="3" id="KW-0804">Transcription</keyword>
<evidence type="ECO:0000256" key="4">
    <source>
        <dbReference type="SAM" id="MobiDB-lite"/>
    </source>
</evidence>
<keyword evidence="1" id="KW-0805">Transcription regulation</keyword>
<evidence type="ECO:0000256" key="2">
    <source>
        <dbReference type="ARBA" id="ARBA00023125"/>
    </source>
</evidence>
<dbReference type="Gene3D" id="1.20.120.530">
    <property type="entry name" value="GntR ligand-binding domain-like"/>
    <property type="match status" value="1"/>
</dbReference>
<evidence type="ECO:0000313" key="6">
    <source>
        <dbReference type="Proteomes" id="UP000509761"/>
    </source>
</evidence>
<dbReference type="GO" id="GO:0003700">
    <property type="term" value="F:DNA-binding transcription factor activity"/>
    <property type="evidence" value="ECO:0007669"/>
    <property type="project" value="InterPro"/>
</dbReference>
<keyword evidence="6" id="KW-1185">Reference proteome</keyword>
<dbReference type="SUPFAM" id="SSF46785">
    <property type="entry name" value="Winged helix' DNA-binding domain"/>
    <property type="match status" value="1"/>
</dbReference>
<dbReference type="RefSeq" id="WP_022522880.1">
    <property type="nucleotide sequence ID" value="NZ_CP054580.1"/>
</dbReference>
<accession>A0A653UHN3</accession>
<dbReference type="AlphaFoldDB" id="A0A653UHN3"/>
<dbReference type="EMBL" id="CP054580">
    <property type="protein sequence ID" value="QKS24161.1"/>
    <property type="molecule type" value="Genomic_DNA"/>
</dbReference>
<feature type="region of interest" description="Disordered" evidence="4">
    <location>
        <begin position="225"/>
        <end position="247"/>
    </location>
</feature>
<dbReference type="PANTHER" id="PTHR43537:SF5">
    <property type="entry name" value="UXU OPERON TRANSCRIPTIONAL REGULATOR"/>
    <property type="match status" value="1"/>
</dbReference>
<dbReference type="CDD" id="cd07377">
    <property type="entry name" value="WHTH_GntR"/>
    <property type="match status" value="1"/>
</dbReference>
<feature type="compositionally biased region" description="Basic and acidic residues" evidence="4">
    <location>
        <begin position="225"/>
        <end position="235"/>
    </location>
</feature>
<sequence length="247" mass="28055">MSDQREPTSGRRSLGEMVYDQMQRAIKSGSYQADERLPTEHELAAEFQVSRPIVRDALQKLREQGLIYSRRGAGSFVRSFGLRQPLGFGQIENIADLEDCYDFRLSVEPGAAARAAERHNEEDLQLIKSALKLLRDATNRRRHHEDADFQFHLAISQASGNRYYATAMEALEDHIAVGMQFHGLSLKATPDGLQHVFEEHRAIAEAIEQRHPELARDLMRQHLTGSRDRLFEGKRRATTSSPMTATK</sequence>
<dbReference type="InterPro" id="IPR008920">
    <property type="entry name" value="TF_FadR/GntR_C"/>
</dbReference>
<name>A0A653UHN3_9GAMM</name>
<dbReference type="PROSITE" id="PS50949">
    <property type="entry name" value="HTH_GNTR"/>
    <property type="match status" value="1"/>
</dbReference>
<evidence type="ECO:0000313" key="5">
    <source>
        <dbReference type="EMBL" id="QKS24161.1"/>
    </source>
</evidence>
<proteinExistence type="predicted"/>
<feature type="compositionally biased region" description="Polar residues" evidence="4">
    <location>
        <begin position="238"/>
        <end position="247"/>
    </location>
</feature>
<gene>
    <name evidence="5" type="ORF">FX987_01935</name>
</gene>
<dbReference type="PANTHER" id="PTHR43537">
    <property type="entry name" value="TRANSCRIPTIONAL REGULATOR, GNTR FAMILY"/>
    <property type="match status" value="1"/>
</dbReference>
<dbReference type="Proteomes" id="UP000509761">
    <property type="component" value="Chromosome"/>
</dbReference>
<dbReference type="Pfam" id="PF07729">
    <property type="entry name" value="FCD"/>
    <property type="match status" value="1"/>
</dbReference>
<keyword evidence="2" id="KW-0238">DNA-binding</keyword>
<dbReference type="Pfam" id="PF00392">
    <property type="entry name" value="GntR"/>
    <property type="match status" value="1"/>
</dbReference>
<reference evidence="5 6" key="1">
    <citation type="submission" date="2019-12" db="EMBL/GenBank/DDBJ databases">
        <title>Genome sequencing and assembly of endphytes of Porphyra tenera.</title>
        <authorList>
            <person name="Park J.M."/>
            <person name="Shin R."/>
            <person name="Jo S.H."/>
        </authorList>
    </citation>
    <scope>NUCLEOTIDE SEQUENCE [LARGE SCALE GENOMIC DNA]</scope>
    <source>
        <strain evidence="5 6">GPM3</strain>
    </source>
</reference>
<accession>A0A6N0Z271</accession>